<comment type="caution">
    <text evidence="2">The sequence shown here is derived from an EMBL/GenBank/DDBJ whole genome shotgun (WGS) entry which is preliminary data.</text>
</comment>
<evidence type="ECO:0000256" key="1">
    <source>
        <dbReference type="SAM" id="MobiDB-lite"/>
    </source>
</evidence>
<feature type="compositionally biased region" description="Basic and acidic residues" evidence="1">
    <location>
        <begin position="496"/>
        <end position="515"/>
    </location>
</feature>
<gene>
    <name evidence="2" type="ORF">KSP40_PGU022010</name>
</gene>
<feature type="compositionally biased region" description="Basic and acidic residues" evidence="1">
    <location>
        <begin position="304"/>
        <end position="313"/>
    </location>
</feature>
<keyword evidence="3" id="KW-1185">Reference proteome</keyword>
<feature type="compositionally biased region" description="Low complexity" evidence="1">
    <location>
        <begin position="458"/>
        <end position="480"/>
    </location>
</feature>
<sequence length="636" mass="69032">MRASWARAHSRVRSFPRAHAWERNARHVARGQAGCGRKVELCLMDRGLNRPGLGVWRCGIGSRGGGDTSWSGALNRGWKRRVVRDRGRIVGSGEIVEEGKSPPPSQNLGFGGVGSGVRVRVLEWGAGWRLEAAVCESSGEESWERRNRGRGKIATTVAKPGEETEIDTLGLASFSSCRRRKRAAAMSSGRLRFFPPTSGKKEREDELALFRELFKREREKNTNLLDAVSTELEPIDGNSVLYKISSAKKGDALANENEKNDYDWLKTPPATPLFQSLEMDVGQINPNMIVHKELPVISPLKPSRFSEKTETKTSSKLPSSPSLSSLVPASSSRPETPDPYPLSPPKRLAAPITTPRFSGTPRFLKESNTEASVKPLQPGRFLRRREEPRARPQSPGAASVGSASSRPETPNTNLKPPSIRRAANMARTKEDAKAAERSVTRFSKEVPAKQLPEKKIQSRQVVRPLSPSSRSVASAGSSRPETPVSEPIKSKAAPKSSDKAVKKPVREAPGKKNPEFKPNSLTASPVNRYSFPATHPDFPTEAPPNLITSAAPGRATSATRSRPGSASAERRRTPSVTKDRGGPPPALDTKGKEKIGGGGGVIGSSMVEKMMNARRSTAATGKAVDREDKALKMRGK</sequence>
<proteinExistence type="predicted"/>
<protein>
    <submittedName>
        <fullName evidence="2">Uncharacterized protein</fullName>
    </submittedName>
</protein>
<feature type="compositionally biased region" description="Polar residues" evidence="1">
    <location>
        <begin position="406"/>
        <end position="415"/>
    </location>
</feature>
<feature type="compositionally biased region" description="Low complexity" evidence="1">
    <location>
        <begin position="314"/>
        <end position="332"/>
    </location>
</feature>
<evidence type="ECO:0000313" key="3">
    <source>
        <dbReference type="Proteomes" id="UP001412067"/>
    </source>
</evidence>
<dbReference type="Proteomes" id="UP001412067">
    <property type="component" value="Unassembled WGS sequence"/>
</dbReference>
<dbReference type="EMBL" id="JBBWWR010000010">
    <property type="protein sequence ID" value="KAK8961171.1"/>
    <property type="molecule type" value="Genomic_DNA"/>
</dbReference>
<feature type="compositionally biased region" description="Basic and acidic residues" evidence="1">
    <location>
        <begin position="568"/>
        <end position="581"/>
    </location>
</feature>
<dbReference type="PANTHER" id="PTHR31949">
    <property type="entry name" value="GASTRIC MUCIN-LIKE PROTEIN"/>
    <property type="match status" value="1"/>
</dbReference>
<reference evidence="2 3" key="1">
    <citation type="journal article" date="2022" name="Nat. Plants">
        <title>Genomes of leafy and leafless Platanthera orchids illuminate the evolution of mycoheterotrophy.</title>
        <authorList>
            <person name="Li M.H."/>
            <person name="Liu K.W."/>
            <person name="Li Z."/>
            <person name="Lu H.C."/>
            <person name="Ye Q.L."/>
            <person name="Zhang D."/>
            <person name="Wang J.Y."/>
            <person name="Li Y.F."/>
            <person name="Zhong Z.M."/>
            <person name="Liu X."/>
            <person name="Yu X."/>
            <person name="Liu D.K."/>
            <person name="Tu X.D."/>
            <person name="Liu B."/>
            <person name="Hao Y."/>
            <person name="Liao X.Y."/>
            <person name="Jiang Y.T."/>
            <person name="Sun W.H."/>
            <person name="Chen J."/>
            <person name="Chen Y.Q."/>
            <person name="Ai Y."/>
            <person name="Zhai J.W."/>
            <person name="Wu S.S."/>
            <person name="Zhou Z."/>
            <person name="Hsiao Y.Y."/>
            <person name="Wu W.L."/>
            <person name="Chen Y.Y."/>
            <person name="Lin Y.F."/>
            <person name="Hsu J.L."/>
            <person name="Li C.Y."/>
            <person name="Wang Z.W."/>
            <person name="Zhao X."/>
            <person name="Zhong W.Y."/>
            <person name="Ma X.K."/>
            <person name="Ma L."/>
            <person name="Huang J."/>
            <person name="Chen G.Z."/>
            <person name="Huang M.Z."/>
            <person name="Huang L."/>
            <person name="Peng D.H."/>
            <person name="Luo Y.B."/>
            <person name="Zou S.Q."/>
            <person name="Chen S.P."/>
            <person name="Lan S."/>
            <person name="Tsai W.C."/>
            <person name="Van de Peer Y."/>
            <person name="Liu Z.J."/>
        </authorList>
    </citation>
    <scope>NUCLEOTIDE SEQUENCE [LARGE SCALE GENOMIC DNA]</scope>
    <source>
        <strain evidence="2">Lor288</strain>
    </source>
</reference>
<accession>A0ABR2MAX0</accession>
<feature type="compositionally biased region" description="Low complexity" evidence="1">
    <location>
        <begin position="391"/>
        <end position="405"/>
    </location>
</feature>
<feature type="region of interest" description="Disordered" evidence="1">
    <location>
        <begin position="301"/>
        <end position="636"/>
    </location>
</feature>
<evidence type="ECO:0000313" key="2">
    <source>
        <dbReference type="EMBL" id="KAK8961171.1"/>
    </source>
</evidence>
<feature type="compositionally biased region" description="Basic and acidic residues" evidence="1">
    <location>
        <begin position="623"/>
        <end position="636"/>
    </location>
</feature>
<dbReference type="PANTHER" id="PTHR31949:SF6">
    <property type="entry name" value="DUF4005 DOMAIN-CONTAINING PROTEIN"/>
    <property type="match status" value="1"/>
</dbReference>
<name>A0ABR2MAX0_9ASPA</name>
<feature type="compositionally biased region" description="Basic and acidic residues" evidence="1">
    <location>
        <begin position="427"/>
        <end position="456"/>
    </location>
</feature>
<organism evidence="2 3">
    <name type="scientific">Platanthera guangdongensis</name>
    <dbReference type="NCBI Taxonomy" id="2320717"/>
    <lineage>
        <taxon>Eukaryota</taxon>
        <taxon>Viridiplantae</taxon>
        <taxon>Streptophyta</taxon>
        <taxon>Embryophyta</taxon>
        <taxon>Tracheophyta</taxon>
        <taxon>Spermatophyta</taxon>
        <taxon>Magnoliopsida</taxon>
        <taxon>Liliopsida</taxon>
        <taxon>Asparagales</taxon>
        <taxon>Orchidaceae</taxon>
        <taxon>Orchidoideae</taxon>
        <taxon>Orchideae</taxon>
        <taxon>Orchidinae</taxon>
        <taxon>Platanthera</taxon>
    </lineage>
</organism>